<dbReference type="RefSeq" id="WP_264850533.1">
    <property type="nucleotide sequence ID" value="NZ_BRXR01000001.1"/>
</dbReference>
<dbReference type="EMBL" id="BRXR01000001">
    <property type="protein sequence ID" value="GLC31257.1"/>
    <property type="molecule type" value="Genomic_DNA"/>
</dbReference>
<comment type="caution">
    <text evidence="3">The sequence shown here is derived from an EMBL/GenBank/DDBJ whole genome shotgun (WGS) entry which is preliminary data.</text>
</comment>
<name>A0ABQ5N7P8_9CLOT</name>
<accession>A0ABQ5N7P8</accession>
<reference evidence="3 4" key="1">
    <citation type="journal article" date="2024" name="Int. J. Syst. Evol. Microbiol.">
        <title>Clostridium omnivorum sp. nov., isolated from anoxic soil under the treatment of reductive soil disinfestation.</title>
        <authorList>
            <person name="Ueki A."/>
            <person name="Tonouchi A."/>
            <person name="Kaku N."/>
            <person name="Honma S."/>
            <person name="Ueki K."/>
        </authorList>
    </citation>
    <scope>NUCLEOTIDE SEQUENCE [LARGE SCALE GENOMIC DNA]</scope>
    <source>
        <strain evidence="3 4">E14</strain>
    </source>
</reference>
<feature type="compositionally biased region" description="Low complexity" evidence="1">
    <location>
        <begin position="33"/>
        <end position="50"/>
    </location>
</feature>
<gene>
    <name evidence="3" type="ORF">bsdE14_26670</name>
</gene>
<keyword evidence="2" id="KW-0732">Signal</keyword>
<keyword evidence="4" id="KW-1185">Reference proteome</keyword>
<protein>
    <recommendedName>
        <fullName evidence="5">Lipoprotein</fullName>
    </recommendedName>
</protein>
<feature type="region of interest" description="Disordered" evidence="1">
    <location>
        <begin position="24"/>
        <end position="70"/>
    </location>
</feature>
<feature type="chain" id="PRO_5047282748" description="Lipoprotein" evidence="2">
    <location>
        <begin position="19"/>
        <end position="208"/>
    </location>
</feature>
<evidence type="ECO:0000313" key="3">
    <source>
        <dbReference type="EMBL" id="GLC31257.1"/>
    </source>
</evidence>
<dbReference type="Proteomes" id="UP001208567">
    <property type="component" value="Unassembled WGS sequence"/>
</dbReference>
<organism evidence="3 4">
    <name type="scientific">Clostridium omnivorum</name>
    <dbReference type="NCBI Taxonomy" id="1604902"/>
    <lineage>
        <taxon>Bacteria</taxon>
        <taxon>Bacillati</taxon>
        <taxon>Bacillota</taxon>
        <taxon>Clostridia</taxon>
        <taxon>Eubacteriales</taxon>
        <taxon>Clostridiaceae</taxon>
        <taxon>Clostridium</taxon>
    </lineage>
</organism>
<proteinExistence type="predicted"/>
<feature type="signal peptide" evidence="2">
    <location>
        <begin position="1"/>
        <end position="18"/>
    </location>
</feature>
<evidence type="ECO:0000313" key="4">
    <source>
        <dbReference type="Proteomes" id="UP001208567"/>
    </source>
</evidence>
<sequence>MKKIMATLIVFSMVLSTAACSTKNSTVDETKNSSTNQSSSRSGSVGKISSANTPYKDGTYNGLGDKRPNGNETATVVIKDGRIYNVTLGSLDKNGNRIVYNNGSGAGNNVSGMDDALGSSNRNIGYNTGHNTASDNIKSNTNSETSNINNNTLTTTPSVSLDQLRIDLANAIVQYQTTNITVNTNKEYDEVMNNWRLAVRRALDQSEK</sequence>
<evidence type="ECO:0008006" key="5">
    <source>
        <dbReference type="Google" id="ProtNLM"/>
    </source>
</evidence>
<evidence type="ECO:0000256" key="2">
    <source>
        <dbReference type="SAM" id="SignalP"/>
    </source>
</evidence>
<dbReference type="PROSITE" id="PS51257">
    <property type="entry name" value="PROKAR_LIPOPROTEIN"/>
    <property type="match status" value="1"/>
</dbReference>
<evidence type="ECO:0000256" key="1">
    <source>
        <dbReference type="SAM" id="MobiDB-lite"/>
    </source>
</evidence>